<dbReference type="PANTHER" id="PTHR43051">
    <property type="entry name" value="POLYNUCLEOTIDE ADENYLYLTRANSFERASE FAMILY PROTEIN"/>
    <property type="match status" value="1"/>
</dbReference>
<feature type="active site" evidence="7">
    <location>
        <position position="152"/>
    </location>
</feature>
<dbReference type="GO" id="GO:0043633">
    <property type="term" value="P:polyadenylation-dependent RNA catabolic process"/>
    <property type="evidence" value="ECO:0007669"/>
    <property type="project" value="InterPro"/>
</dbReference>
<dbReference type="InterPro" id="IPR010206">
    <property type="entry name" value="PolA_pol_I"/>
</dbReference>
<dbReference type="GO" id="GO:0003723">
    <property type="term" value="F:RNA binding"/>
    <property type="evidence" value="ECO:0007669"/>
    <property type="project" value="UniProtKB-UniRule"/>
</dbReference>
<evidence type="ECO:0000256" key="9">
    <source>
        <dbReference type="SAM" id="MobiDB-lite"/>
    </source>
</evidence>
<organism evidence="13 14">
    <name type="scientific">Oryzomicrobium terrae</name>
    <dbReference type="NCBI Taxonomy" id="1735038"/>
    <lineage>
        <taxon>Bacteria</taxon>
        <taxon>Pseudomonadati</taxon>
        <taxon>Pseudomonadota</taxon>
        <taxon>Betaproteobacteria</taxon>
        <taxon>Rhodocyclales</taxon>
        <taxon>Rhodocyclaceae</taxon>
        <taxon>Oryzomicrobium</taxon>
    </lineage>
</organism>
<feature type="active site" evidence="7">
    <location>
        <position position="78"/>
    </location>
</feature>
<feature type="domain" description="tRNA nucleotidyltransferase/poly(A) polymerase RNA and SrmB- binding" evidence="12">
    <location>
        <begin position="210"/>
        <end position="271"/>
    </location>
</feature>
<comment type="function">
    <text evidence="7">Adds poly(A) tail to the 3' end of many RNAs, which usually targets these RNAs for decay. Plays a significant role in the global control of gene expression, through influencing the rate of transcript degradation, and in the general RNA quality control.</text>
</comment>
<sequence length="460" mass="52078">MIRKLITRAITRIRGPKGAGKGLVTEAARIGRSSHGVTRDQLSYGGRRVCEVLQENGFEAFVVGGAVRDLLLARDPKDYDVATNATPEQVKRCFRRARIIGRRFQIVHVVMRDEIIEVTTFRGLHDSETDEHGRVLHDNVFGSQAEDAARRDFTVNALYYNPADETILDYHHGVADLKQKTLRIIGDPAVRYREDPVRMLRAVRLAAKLGLSIDPAARRPIREMAELIENIPAARLFDEMLKLLTSGYSLKCLQQLREEGLHHGLLPLLDVILEQPRGEKFVRLALEATDRRVKEDKPISPGFLFATLLWHEVLAQWDKNLNKGERRIPALMAAMDQVLEKQCQKLAITRRIAGDIKEIWMLQPRFEARAGKRPFLLLDQPRYKAAYDFLLLRAASGEVEQALADWWSAFMVADYDEQQDMLVPDKKGEGDGARKKRRRRSNNRKGSGADGAGPSGQPPQ</sequence>
<keyword evidence="6 7" id="KW-0804">Transcription</keyword>
<evidence type="ECO:0000256" key="5">
    <source>
        <dbReference type="ARBA" id="ARBA00022884"/>
    </source>
</evidence>
<evidence type="ECO:0000259" key="11">
    <source>
        <dbReference type="Pfam" id="PF12626"/>
    </source>
</evidence>
<dbReference type="CDD" id="cd05398">
    <property type="entry name" value="NT_ClassII-CCAase"/>
    <property type="match status" value="1"/>
</dbReference>
<dbReference type="EMBL" id="CP022579">
    <property type="protein sequence ID" value="QEL65847.1"/>
    <property type="molecule type" value="Genomic_DNA"/>
</dbReference>
<gene>
    <name evidence="7 13" type="primary">pcnB</name>
    <name evidence="13" type="ORF">OTERR_23710</name>
</gene>
<dbReference type="InterPro" id="IPR052191">
    <property type="entry name" value="tRNA_ntf/polyA_polymerase_I"/>
</dbReference>
<dbReference type="EC" id="2.7.7.19" evidence="7"/>
<keyword evidence="5 7" id="KW-0694">RNA-binding</keyword>
<feature type="region of interest" description="Disordered" evidence="9">
    <location>
        <begin position="421"/>
        <end position="460"/>
    </location>
</feature>
<keyword evidence="2 7" id="KW-0808">Transferase</keyword>
<evidence type="ECO:0000256" key="6">
    <source>
        <dbReference type="ARBA" id="ARBA00023163"/>
    </source>
</evidence>
<dbReference type="InterPro" id="IPR002646">
    <property type="entry name" value="PolA_pol_head_dom"/>
</dbReference>
<feature type="active site" evidence="7">
    <location>
        <position position="80"/>
    </location>
</feature>
<comment type="catalytic activity">
    <reaction evidence="7">
        <text>RNA(n) + ATP = RNA(n)-3'-adenine ribonucleotide + diphosphate</text>
        <dbReference type="Rhea" id="RHEA:11332"/>
        <dbReference type="Rhea" id="RHEA-COMP:14527"/>
        <dbReference type="Rhea" id="RHEA-COMP:17347"/>
        <dbReference type="ChEBI" id="CHEBI:30616"/>
        <dbReference type="ChEBI" id="CHEBI:33019"/>
        <dbReference type="ChEBI" id="CHEBI:140395"/>
        <dbReference type="ChEBI" id="CHEBI:173115"/>
        <dbReference type="EC" id="2.7.7.19"/>
    </reaction>
</comment>
<evidence type="ECO:0000259" key="10">
    <source>
        <dbReference type="Pfam" id="PF01743"/>
    </source>
</evidence>
<keyword evidence="14" id="KW-1185">Reference proteome</keyword>
<keyword evidence="3 7" id="KW-0547">Nucleotide-binding</keyword>
<dbReference type="InterPro" id="IPR032828">
    <property type="entry name" value="PolyA_RNA-bd"/>
</dbReference>
<feature type="compositionally biased region" description="Basic and acidic residues" evidence="9">
    <location>
        <begin position="423"/>
        <end position="433"/>
    </location>
</feature>
<feature type="domain" description="Polymerase A arginine-rich C-terminal" evidence="11">
    <location>
        <begin position="324"/>
        <end position="440"/>
    </location>
</feature>
<comment type="similarity">
    <text evidence="7 8">Belongs to the tRNA nucleotidyltransferase/poly(A) polymerase family.</text>
</comment>
<keyword evidence="4 7" id="KW-0067">ATP-binding</keyword>
<dbReference type="NCBIfam" id="TIGR01942">
    <property type="entry name" value="pcnB"/>
    <property type="match status" value="1"/>
</dbReference>
<dbReference type="Gene3D" id="1.10.3090.10">
    <property type="entry name" value="cca-adding enzyme, domain 2"/>
    <property type="match status" value="1"/>
</dbReference>
<evidence type="ECO:0000313" key="14">
    <source>
        <dbReference type="Proteomes" id="UP000323671"/>
    </source>
</evidence>
<protein>
    <recommendedName>
        <fullName evidence="7">Poly(A) polymerase I</fullName>
        <shortName evidence="7">PAP I</shortName>
        <ecNumber evidence="7">2.7.7.19</ecNumber>
    </recommendedName>
</protein>
<dbReference type="Pfam" id="PF12627">
    <property type="entry name" value="PolyA_pol_RNAbd"/>
    <property type="match status" value="1"/>
</dbReference>
<evidence type="ECO:0000259" key="12">
    <source>
        <dbReference type="Pfam" id="PF12627"/>
    </source>
</evidence>
<feature type="compositionally biased region" description="Basic residues" evidence="9">
    <location>
        <begin position="434"/>
        <end position="443"/>
    </location>
</feature>
<evidence type="ECO:0000256" key="7">
    <source>
        <dbReference type="HAMAP-Rule" id="MF_00957"/>
    </source>
</evidence>
<evidence type="ECO:0000256" key="2">
    <source>
        <dbReference type="ARBA" id="ARBA00022679"/>
    </source>
</evidence>
<evidence type="ECO:0000256" key="8">
    <source>
        <dbReference type="RuleBase" id="RU003953"/>
    </source>
</evidence>
<dbReference type="SUPFAM" id="SSF81301">
    <property type="entry name" value="Nucleotidyltransferase"/>
    <property type="match status" value="1"/>
</dbReference>
<dbReference type="GO" id="GO:0006397">
    <property type="term" value="P:mRNA processing"/>
    <property type="evidence" value="ECO:0007669"/>
    <property type="project" value="UniProtKB-KW"/>
</dbReference>
<keyword evidence="1 7" id="KW-0507">mRNA processing</keyword>
<dbReference type="RefSeq" id="WP_149425913.1">
    <property type="nucleotide sequence ID" value="NZ_CP022579.1"/>
</dbReference>
<dbReference type="SUPFAM" id="SSF81891">
    <property type="entry name" value="Poly A polymerase C-terminal region-like"/>
    <property type="match status" value="1"/>
</dbReference>
<evidence type="ECO:0000313" key="13">
    <source>
        <dbReference type="EMBL" id="QEL65847.1"/>
    </source>
</evidence>
<feature type="domain" description="Poly A polymerase head" evidence="10">
    <location>
        <begin position="60"/>
        <end position="183"/>
    </location>
</feature>
<dbReference type="InterPro" id="IPR025866">
    <property type="entry name" value="PolyA_pol_arg_C_dom"/>
</dbReference>
<reference evidence="13 14" key="1">
    <citation type="submission" date="2017-07" db="EMBL/GenBank/DDBJ databases">
        <title>Complete genome sequence of Oryzomicrobium terrae TPP412.</title>
        <authorList>
            <person name="Chiu L.-W."/>
            <person name="Lo K.-J."/>
            <person name="Tsai Y.-M."/>
            <person name="Lin S.-S."/>
            <person name="Kuo C.-H."/>
            <person name="Liu C.-T."/>
        </authorList>
    </citation>
    <scope>NUCLEOTIDE SEQUENCE [LARGE SCALE GENOMIC DNA]</scope>
    <source>
        <strain evidence="13 14">TPP412</strain>
    </source>
</reference>
<dbReference type="AlphaFoldDB" id="A0A5C1ECG1"/>
<proteinExistence type="inferred from homology"/>
<dbReference type="Gene3D" id="3.30.460.10">
    <property type="entry name" value="Beta Polymerase, domain 2"/>
    <property type="match status" value="1"/>
</dbReference>
<accession>A0A5C1ECG1</accession>
<evidence type="ECO:0000256" key="1">
    <source>
        <dbReference type="ARBA" id="ARBA00022664"/>
    </source>
</evidence>
<dbReference type="Pfam" id="PF01743">
    <property type="entry name" value="PolyA_pol"/>
    <property type="match status" value="1"/>
</dbReference>
<dbReference type="Proteomes" id="UP000323671">
    <property type="component" value="Chromosome"/>
</dbReference>
<dbReference type="InterPro" id="IPR043519">
    <property type="entry name" value="NT_sf"/>
</dbReference>
<dbReference type="GO" id="GO:0005524">
    <property type="term" value="F:ATP binding"/>
    <property type="evidence" value="ECO:0007669"/>
    <property type="project" value="UniProtKB-UniRule"/>
</dbReference>
<dbReference type="KEGG" id="otr:OTERR_23710"/>
<dbReference type="GO" id="GO:1990817">
    <property type="term" value="F:poly(A) RNA polymerase activity"/>
    <property type="evidence" value="ECO:0007669"/>
    <property type="project" value="UniProtKB-UniRule"/>
</dbReference>
<dbReference type="HAMAP" id="MF_00957">
    <property type="entry name" value="PolyA_pol"/>
    <property type="match status" value="1"/>
</dbReference>
<evidence type="ECO:0000256" key="3">
    <source>
        <dbReference type="ARBA" id="ARBA00022741"/>
    </source>
</evidence>
<dbReference type="Pfam" id="PF12626">
    <property type="entry name" value="PolyA_pol_arg_C"/>
    <property type="match status" value="1"/>
</dbReference>
<evidence type="ECO:0000256" key="4">
    <source>
        <dbReference type="ARBA" id="ARBA00022840"/>
    </source>
</evidence>
<dbReference type="PANTHER" id="PTHR43051:SF1">
    <property type="entry name" value="POLYNUCLEOTIDE ADENYLYLTRANSFERASE FAMILY PROTEIN"/>
    <property type="match status" value="1"/>
</dbReference>
<name>A0A5C1ECG1_9RHOO</name>